<sequence>MKKLLPVLTVFILIIIIVSIFLSMSSQKKMVTIQEGNHEHKPLDITLNHYQDTQCGMTIETLVHSVQAVAPDGKTWFFDDVGCFALWYKNIKFQKEATIWVYTNDTNRYINGRKAWYNKIDKTPMGYGFGAYEKEGINMIPFDEMLLKMYRGENLTNPLIRKKLLSE</sequence>
<gene>
    <name evidence="2" type="ORF">CRV06_00110</name>
</gene>
<dbReference type="RefSeq" id="WP_129080840.1">
    <property type="nucleotide sequence ID" value="NZ_CP041070.1"/>
</dbReference>
<dbReference type="STRING" id="877500.GCA_000935065_02762"/>
<feature type="transmembrane region" description="Helical" evidence="1">
    <location>
        <begin position="6"/>
        <end position="24"/>
    </location>
</feature>
<name>A0A4Q0Y2T4_9BACT</name>
<dbReference type="SUPFAM" id="SSF160387">
    <property type="entry name" value="NosL/MerB-like"/>
    <property type="match status" value="1"/>
</dbReference>
<dbReference type="OrthoDB" id="8560674at2"/>
<evidence type="ECO:0000256" key="1">
    <source>
        <dbReference type="SAM" id="Phobius"/>
    </source>
</evidence>
<keyword evidence="1" id="KW-1133">Transmembrane helix</keyword>
<evidence type="ECO:0008006" key="4">
    <source>
        <dbReference type="Google" id="ProtNLM"/>
    </source>
</evidence>
<comment type="caution">
    <text evidence="2">The sequence shown here is derived from an EMBL/GenBank/DDBJ whole genome shotgun (WGS) entry which is preliminary data.</text>
</comment>
<keyword evidence="1" id="KW-0812">Transmembrane</keyword>
<accession>A0A4Q0Y2T4</accession>
<keyword evidence="3" id="KW-1185">Reference proteome</keyword>
<dbReference type="AlphaFoldDB" id="A0A4Q0Y2T4"/>
<reference evidence="2 3" key="1">
    <citation type="submission" date="2017-10" db="EMBL/GenBank/DDBJ databases">
        <title>Genomics of the genus Arcobacter.</title>
        <authorList>
            <person name="Perez-Cataluna A."/>
            <person name="Figueras M.J."/>
        </authorList>
    </citation>
    <scope>NUCLEOTIDE SEQUENCE [LARGE SCALE GENOMIC DNA]</scope>
    <source>
        <strain evidence="2 3">DSM 24636</strain>
    </source>
</reference>
<organism evidence="2 3">
    <name type="scientific">Halarcobacter anaerophilus</name>
    <dbReference type="NCBI Taxonomy" id="877500"/>
    <lineage>
        <taxon>Bacteria</taxon>
        <taxon>Pseudomonadati</taxon>
        <taxon>Campylobacterota</taxon>
        <taxon>Epsilonproteobacteria</taxon>
        <taxon>Campylobacterales</taxon>
        <taxon>Arcobacteraceae</taxon>
        <taxon>Halarcobacter</taxon>
    </lineage>
</organism>
<evidence type="ECO:0000313" key="3">
    <source>
        <dbReference type="Proteomes" id="UP000290191"/>
    </source>
</evidence>
<dbReference type="Proteomes" id="UP000290191">
    <property type="component" value="Unassembled WGS sequence"/>
</dbReference>
<keyword evidence="1" id="KW-0472">Membrane</keyword>
<protein>
    <recommendedName>
        <fullName evidence="4">Nitrous oxide reductase accessory protein NosL</fullName>
    </recommendedName>
</protein>
<evidence type="ECO:0000313" key="2">
    <source>
        <dbReference type="EMBL" id="RXJ64397.1"/>
    </source>
</evidence>
<proteinExistence type="predicted"/>
<dbReference type="EMBL" id="PDKO01000001">
    <property type="protein sequence ID" value="RXJ64397.1"/>
    <property type="molecule type" value="Genomic_DNA"/>
</dbReference>